<dbReference type="GO" id="GO:0046872">
    <property type="term" value="F:metal ion binding"/>
    <property type="evidence" value="ECO:0007669"/>
    <property type="project" value="UniProtKB-KW"/>
</dbReference>
<accession>A0A6U3QPW7</accession>
<dbReference type="EMBL" id="HBGN01011377">
    <property type="protein sequence ID" value="CAD9322871.1"/>
    <property type="molecule type" value="Transcribed_RNA"/>
</dbReference>
<dbReference type="AlphaFoldDB" id="A0A6U3QPW7"/>
<proteinExistence type="predicted"/>
<protein>
    <recommendedName>
        <fullName evidence="9">Hemolysin III</fullName>
    </recommendedName>
</protein>
<dbReference type="Pfam" id="PF03006">
    <property type="entry name" value="HlyIII"/>
    <property type="match status" value="1"/>
</dbReference>
<keyword evidence="5" id="KW-0862">Zinc</keyword>
<comment type="subcellular location">
    <subcellularLocation>
        <location evidence="1">Membrane</location>
        <topology evidence="1">Multi-pass membrane protein</topology>
    </subcellularLocation>
</comment>
<keyword evidence="5" id="KW-0479">Metal-binding</keyword>
<keyword evidence="2 7" id="KW-0812">Transmembrane</keyword>
<feature type="binding site" evidence="5">
    <location>
        <position position="269"/>
    </location>
    <ligand>
        <name>Zn(2+)</name>
        <dbReference type="ChEBI" id="CHEBI:29105"/>
    </ligand>
</feature>
<evidence type="ECO:0000256" key="4">
    <source>
        <dbReference type="ARBA" id="ARBA00023136"/>
    </source>
</evidence>
<evidence type="ECO:0000256" key="6">
    <source>
        <dbReference type="SAM" id="MobiDB-lite"/>
    </source>
</evidence>
<feature type="binding site" evidence="5">
    <location>
        <position position="265"/>
    </location>
    <ligand>
        <name>Zn(2+)</name>
        <dbReference type="ChEBI" id="CHEBI:29105"/>
    </ligand>
</feature>
<dbReference type="PANTHER" id="PTHR20855">
    <property type="entry name" value="ADIPOR/PROGESTIN RECEPTOR-RELATED"/>
    <property type="match status" value="1"/>
</dbReference>
<evidence type="ECO:0000256" key="1">
    <source>
        <dbReference type="ARBA" id="ARBA00004141"/>
    </source>
</evidence>
<feature type="region of interest" description="Disordered" evidence="6">
    <location>
        <begin position="1"/>
        <end position="20"/>
    </location>
</feature>
<feature type="transmembrane region" description="Helical" evidence="7">
    <location>
        <begin position="232"/>
        <end position="252"/>
    </location>
</feature>
<feature type="transmembrane region" description="Helical" evidence="7">
    <location>
        <begin position="113"/>
        <end position="132"/>
    </location>
</feature>
<dbReference type="GO" id="GO:0016020">
    <property type="term" value="C:membrane"/>
    <property type="evidence" value="ECO:0007669"/>
    <property type="project" value="UniProtKB-SubCell"/>
</dbReference>
<feature type="transmembrane region" description="Helical" evidence="7">
    <location>
        <begin position="204"/>
        <end position="225"/>
    </location>
</feature>
<gene>
    <name evidence="8" type="ORF">DBRI1063_LOCUS7251</name>
</gene>
<evidence type="ECO:0000256" key="5">
    <source>
        <dbReference type="PIRSR" id="PIRSR604254-1"/>
    </source>
</evidence>
<dbReference type="PANTHER" id="PTHR20855:SF3">
    <property type="entry name" value="LD03007P"/>
    <property type="match status" value="1"/>
</dbReference>
<feature type="transmembrane region" description="Helical" evidence="7">
    <location>
        <begin position="267"/>
        <end position="290"/>
    </location>
</feature>
<dbReference type="InterPro" id="IPR004254">
    <property type="entry name" value="AdipoR/HlyIII-related"/>
</dbReference>
<feature type="transmembrane region" description="Helical" evidence="7">
    <location>
        <begin position="152"/>
        <end position="170"/>
    </location>
</feature>
<feature type="binding site" evidence="5">
    <location>
        <position position="134"/>
    </location>
    <ligand>
        <name>Zn(2+)</name>
        <dbReference type="ChEBI" id="CHEBI:29105"/>
    </ligand>
</feature>
<sequence length="296" mass="32673">MASTAEEVLGNHDGKYGAVTNDTEAGVDALRIDGDNNNDESNNSSNNSKEGLLGHHWTIADFGHVTELSRDGSQHATDEVFNAASHLAASMFSLLGTVILISESSAQGAPWKIVSFSIYGASLMFLFVASTMHHSIVGSPEVVQLLRMIDYLAIYPLIAGTFTPLCLVFYHHSTIGWSFISVVWFLAGVGMLLTLRMFEKMPKWLSMTFYITIGWIGAFMAHWLLPVIGYEGMGIFALGGVLYTVGGAIYSAEKPNPIPGHFGFHEIWHIFVILAAATHWCLMYFFVLYWKHPNED</sequence>
<name>A0A6U3QPW7_9STRA</name>
<reference evidence="8" key="1">
    <citation type="submission" date="2021-01" db="EMBL/GenBank/DDBJ databases">
        <authorList>
            <person name="Corre E."/>
            <person name="Pelletier E."/>
            <person name="Niang G."/>
            <person name="Scheremetjew M."/>
            <person name="Finn R."/>
            <person name="Kale V."/>
            <person name="Holt S."/>
            <person name="Cochrane G."/>
            <person name="Meng A."/>
            <person name="Brown T."/>
            <person name="Cohen L."/>
        </authorList>
    </citation>
    <scope>NUCLEOTIDE SEQUENCE</scope>
    <source>
        <strain evidence="8">Pop2</strain>
    </source>
</reference>
<feature type="transmembrane region" description="Helical" evidence="7">
    <location>
        <begin position="177"/>
        <end position="198"/>
    </location>
</feature>
<feature type="compositionally biased region" description="Low complexity" evidence="6">
    <location>
        <begin position="39"/>
        <end position="48"/>
    </location>
</feature>
<evidence type="ECO:0000256" key="2">
    <source>
        <dbReference type="ARBA" id="ARBA00022692"/>
    </source>
</evidence>
<evidence type="ECO:0000256" key="7">
    <source>
        <dbReference type="SAM" id="Phobius"/>
    </source>
</evidence>
<feature type="transmembrane region" description="Helical" evidence="7">
    <location>
        <begin position="80"/>
        <end position="101"/>
    </location>
</feature>
<evidence type="ECO:0008006" key="9">
    <source>
        <dbReference type="Google" id="ProtNLM"/>
    </source>
</evidence>
<organism evidence="8">
    <name type="scientific">Ditylum brightwellii</name>
    <dbReference type="NCBI Taxonomy" id="49249"/>
    <lineage>
        <taxon>Eukaryota</taxon>
        <taxon>Sar</taxon>
        <taxon>Stramenopiles</taxon>
        <taxon>Ochrophyta</taxon>
        <taxon>Bacillariophyta</taxon>
        <taxon>Mediophyceae</taxon>
        <taxon>Lithodesmiophycidae</taxon>
        <taxon>Lithodesmiales</taxon>
        <taxon>Lithodesmiaceae</taxon>
        <taxon>Ditylum</taxon>
    </lineage>
</organism>
<evidence type="ECO:0000313" key="8">
    <source>
        <dbReference type="EMBL" id="CAD9322871.1"/>
    </source>
</evidence>
<feature type="region of interest" description="Disordered" evidence="6">
    <location>
        <begin position="29"/>
        <end position="50"/>
    </location>
</feature>
<evidence type="ECO:0000256" key="3">
    <source>
        <dbReference type="ARBA" id="ARBA00022989"/>
    </source>
</evidence>
<keyword evidence="3 7" id="KW-1133">Transmembrane helix</keyword>
<keyword evidence="4 7" id="KW-0472">Membrane</keyword>